<name>A0A382GXW4_9ZZZZ</name>
<organism evidence="2">
    <name type="scientific">marine metagenome</name>
    <dbReference type="NCBI Taxonomy" id="408172"/>
    <lineage>
        <taxon>unclassified sequences</taxon>
        <taxon>metagenomes</taxon>
        <taxon>ecological metagenomes</taxon>
    </lineage>
</organism>
<dbReference type="AlphaFoldDB" id="A0A382GXW4"/>
<evidence type="ECO:0000256" key="1">
    <source>
        <dbReference type="ARBA" id="ARBA00023002"/>
    </source>
</evidence>
<accession>A0A382GXW4</accession>
<reference evidence="2" key="1">
    <citation type="submission" date="2018-05" db="EMBL/GenBank/DDBJ databases">
        <authorList>
            <person name="Lanie J.A."/>
            <person name="Ng W.-L."/>
            <person name="Kazmierczak K.M."/>
            <person name="Andrzejewski T.M."/>
            <person name="Davidsen T.M."/>
            <person name="Wayne K.J."/>
            <person name="Tettelin H."/>
            <person name="Glass J.I."/>
            <person name="Rusch D."/>
            <person name="Podicherti R."/>
            <person name="Tsui H.-C.T."/>
            <person name="Winkler M.E."/>
        </authorList>
    </citation>
    <scope>NUCLEOTIDE SEQUENCE</scope>
</reference>
<feature type="non-terminal residue" evidence="2">
    <location>
        <position position="105"/>
    </location>
</feature>
<dbReference type="GO" id="GO:0003995">
    <property type="term" value="F:acyl-CoA dehydrogenase activity"/>
    <property type="evidence" value="ECO:0007669"/>
    <property type="project" value="TreeGrafter"/>
</dbReference>
<keyword evidence="1" id="KW-0560">Oxidoreductase</keyword>
<dbReference type="GO" id="GO:0050660">
    <property type="term" value="F:flavin adenine dinucleotide binding"/>
    <property type="evidence" value="ECO:0007669"/>
    <property type="project" value="InterPro"/>
</dbReference>
<dbReference type="PANTHER" id="PTHR48083">
    <property type="entry name" value="MEDIUM-CHAIN SPECIFIC ACYL-COA DEHYDROGENASE, MITOCHONDRIAL-RELATED"/>
    <property type="match status" value="1"/>
</dbReference>
<protein>
    <submittedName>
        <fullName evidence="2">Uncharacterized protein</fullName>
    </submittedName>
</protein>
<sequence length="105" mass="11574">MIEMSEKCADLHARITAFMDAHIYPSERAIADEAASGDRWQPSAIVEKLKGKARDAGLWNLFLPESEFGAGLTNYDYAPLCEIMGRSPYAPEVFNCSAPDTGNME</sequence>
<dbReference type="EMBL" id="UINC01058061">
    <property type="protein sequence ID" value="SVB79908.1"/>
    <property type="molecule type" value="Genomic_DNA"/>
</dbReference>
<gene>
    <name evidence="2" type="ORF">METZ01_LOCUS232762</name>
</gene>
<proteinExistence type="predicted"/>
<dbReference type="InterPro" id="IPR050741">
    <property type="entry name" value="Acyl-CoA_dehydrogenase"/>
</dbReference>
<dbReference type="SUPFAM" id="SSF56645">
    <property type="entry name" value="Acyl-CoA dehydrogenase NM domain-like"/>
    <property type="match status" value="1"/>
</dbReference>
<dbReference type="PANTHER" id="PTHR48083:SF13">
    <property type="entry name" value="ACYL-COA DEHYDROGENASE FAMILY MEMBER 11"/>
    <property type="match status" value="1"/>
</dbReference>
<dbReference type="InterPro" id="IPR037069">
    <property type="entry name" value="AcylCoA_DH/ox_N_sf"/>
</dbReference>
<dbReference type="InterPro" id="IPR009100">
    <property type="entry name" value="AcylCoA_DH/oxidase_NM_dom_sf"/>
</dbReference>
<evidence type="ECO:0000313" key="2">
    <source>
        <dbReference type="EMBL" id="SVB79908.1"/>
    </source>
</evidence>
<dbReference type="Gene3D" id="1.10.540.10">
    <property type="entry name" value="Acyl-CoA dehydrogenase/oxidase, N-terminal domain"/>
    <property type="match status" value="1"/>
</dbReference>
<dbReference type="GO" id="GO:0005737">
    <property type="term" value="C:cytoplasm"/>
    <property type="evidence" value="ECO:0007669"/>
    <property type="project" value="TreeGrafter"/>
</dbReference>
<dbReference type="GO" id="GO:0033539">
    <property type="term" value="P:fatty acid beta-oxidation using acyl-CoA dehydrogenase"/>
    <property type="evidence" value="ECO:0007669"/>
    <property type="project" value="TreeGrafter"/>
</dbReference>